<organism evidence="3 4">
    <name type="scientific">Purpureocillium lavendulum</name>
    <dbReference type="NCBI Taxonomy" id="1247861"/>
    <lineage>
        <taxon>Eukaryota</taxon>
        <taxon>Fungi</taxon>
        <taxon>Dikarya</taxon>
        <taxon>Ascomycota</taxon>
        <taxon>Pezizomycotina</taxon>
        <taxon>Sordariomycetes</taxon>
        <taxon>Hypocreomycetidae</taxon>
        <taxon>Hypocreales</taxon>
        <taxon>Ophiocordycipitaceae</taxon>
        <taxon>Purpureocillium</taxon>
    </lineage>
</organism>
<dbReference type="Gene3D" id="3.40.50.1820">
    <property type="entry name" value="alpha/beta hydrolase"/>
    <property type="match status" value="1"/>
</dbReference>
<dbReference type="Proteomes" id="UP001163105">
    <property type="component" value="Unassembled WGS sequence"/>
</dbReference>
<dbReference type="SUPFAM" id="SSF53474">
    <property type="entry name" value="alpha/beta-Hydrolases"/>
    <property type="match status" value="1"/>
</dbReference>
<dbReference type="InterPro" id="IPR029058">
    <property type="entry name" value="AB_hydrolase_fold"/>
</dbReference>
<dbReference type="InterPro" id="IPR051411">
    <property type="entry name" value="Polyketide_trans_af380"/>
</dbReference>
<name>A0AB34FEI5_9HYPO</name>
<protein>
    <submittedName>
        <fullName evidence="3">X-pro dipeptidyl-peptidase (S15 family) protein</fullName>
    </submittedName>
</protein>
<evidence type="ECO:0000256" key="1">
    <source>
        <dbReference type="ARBA" id="ARBA00029464"/>
    </source>
</evidence>
<dbReference type="PANTHER" id="PTHR47751">
    <property type="entry name" value="SUPERFAMILY HYDROLASE, PUTATIVE (AFU_ORTHOLOGUE AFUA_2G16580)-RELATED"/>
    <property type="match status" value="1"/>
</dbReference>
<evidence type="ECO:0000313" key="3">
    <source>
        <dbReference type="EMBL" id="KAJ6437352.1"/>
    </source>
</evidence>
<dbReference type="EMBL" id="JAQHRD010000012">
    <property type="protein sequence ID" value="KAJ6437352.1"/>
    <property type="molecule type" value="Genomic_DNA"/>
</dbReference>
<keyword evidence="4" id="KW-1185">Reference proteome</keyword>
<proteinExistence type="inferred from homology"/>
<dbReference type="Pfam" id="PF12697">
    <property type="entry name" value="Abhydrolase_6"/>
    <property type="match status" value="1"/>
</dbReference>
<dbReference type="PANTHER" id="PTHR47751:SF1">
    <property type="entry name" value="SUPERFAMILY HYDROLASE, PUTATIVE (AFU_ORTHOLOGUE AFUA_2G16580)-RELATED"/>
    <property type="match status" value="1"/>
</dbReference>
<sequence length="312" mass="33652">MSTPDKVSFDSRGLRLAAHLYKPVPGSPSRAGASIVIAHPWTSIKEQSPANYARVLSAAGFTCLTYDAAYQGESEGTPRDLEDPYHRVEDIKCAVTYLVSRAAEANSGVDADNIGVLGICASGGYAPFVAQTDLRIKAVATAAAVCAGTMARRGYDKDSSNMEALHAQLEAAARDRNSDVPGHEAVPVVHMLPETLDEATAAAMPPSFRDLASYYRTPRAQHPRATNTCLPRSWDLMANFDAFAFNAMIAPRPLLMVTGTRAATRWYSEDGVAKAKEPKELYVVEGLTHADLYDKADEAGAKMVDFFGKYLV</sequence>
<dbReference type="AlphaFoldDB" id="A0AB34FEI5"/>
<feature type="domain" description="AB hydrolase-1" evidence="2">
    <location>
        <begin position="36"/>
        <end position="297"/>
    </location>
</feature>
<comment type="similarity">
    <text evidence="1">Belongs to the polyketide transferase af380 family.</text>
</comment>
<dbReference type="InterPro" id="IPR000073">
    <property type="entry name" value="AB_hydrolase_1"/>
</dbReference>
<evidence type="ECO:0000259" key="2">
    <source>
        <dbReference type="Pfam" id="PF12697"/>
    </source>
</evidence>
<dbReference type="Gene3D" id="1.10.10.800">
    <property type="match status" value="1"/>
</dbReference>
<reference evidence="3" key="1">
    <citation type="submission" date="2023-01" db="EMBL/GenBank/DDBJ databases">
        <title>The growth and conidiation of Purpureocillium lavendulum are regulated by nitrogen source and histone H3K14 acetylation.</title>
        <authorList>
            <person name="Tang P."/>
            <person name="Han J."/>
            <person name="Zhang C."/>
            <person name="Tang P."/>
            <person name="Qi F."/>
            <person name="Zhang K."/>
            <person name="Liang L."/>
        </authorList>
    </citation>
    <scope>NUCLEOTIDE SEQUENCE</scope>
    <source>
        <strain evidence="3">YMF1.00683</strain>
    </source>
</reference>
<evidence type="ECO:0000313" key="4">
    <source>
        <dbReference type="Proteomes" id="UP001163105"/>
    </source>
</evidence>
<accession>A0AB34FEI5</accession>
<comment type="caution">
    <text evidence="3">The sequence shown here is derived from an EMBL/GenBank/DDBJ whole genome shotgun (WGS) entry which is preliminary data.</text>
</comment>
<gene>
    <name evidence="3" type="ORF">O9K51_09907</name>
</gene>